<evidence type="ECO:0000313" key="1">
    <source>
        <dbReference type="EMBL" id="MBB6160542.1"/>
    </source>
</evidence>
<dbReference type="EMBL" id="JACHEG010000001">
    <property type="protein sequence ID" value="MBB6160542.1"/>
    <property type="molecule type" value="Genomic_DNA"/>
</dbReference>
<dbReference type="AlphaFoldDB" id="A0A7X0CXU0"/>
<dbReference type="Proteomes" id="UP000547879">
    <property type="component" value="Unassembled WGS sequence"/>
</dbReference>
<dbReference type="InterPro" id="IPR008767">
    <property type="entry name" value="Phage_SPP1_head-tail_adaptor"/>
</dbReference>
<dbReference type="InterPro" id="IPR038666">
    <property type="entry name" value="SSP1_head-tail_sf"/>
</dbReference>
<keyword evidence="2" id="KW-1185">Reference proteome</keyword>
<accession>A0A7X0CXU0</accession>
<sequence length="114" mass="12194">MTGGGDLRGVFEFRKADDGNDGFGGVIPGAGPVTTIFTTSGRIDVRSGDEMVLNNLPRGVSTVEIIVRQQPATKAVNTTWSIREKRSGRSYNVKMMKPDQKGAFITFTAEGGTP</sequence>
<dbReference type="RefSeq" id="WP_183989285.1">
    <property type="nucleotide sequence ID" value="NZ_BMHW01000001.1"/>
</dbReference>
<dbReference type="Pfam" id="PF05521">
    <property type="entry name" value="Phage_HCP"/>
    <property type="match status" value="1"/>
</dbReference>
<evidence type="ECO:0008006" key="3">
    <source>
        <dbReference type="Google" id="ProtNLM"/>
    </source>
</evidence>
<evidence type="ECO:0000313" key="2">
    <source>
        <dbReference type="Proteomes" id="UP000547879"/>
    </source>
</evidence>
<dbReference type="Gene3D" id="2.40.10.270">
    <property type="entry name" value="Bacteriophage SPP1 head-tail adaptor protein"/>
    <property type="match status" value="1"/>
</dbReference>
<gene>
    <name evidence="1" type="ORF">HNQ72_000339</name>
</gene>
<comment type="caution">
    <text evidence="1">The sequence shown here is derived from an EMBL/GenBank/DDBJ whole genome shotgun (WGS) entry which is preliminary data.</text>
</comment>
<name>A0A7X0CXU0_9HYPH</name>
<protein>
    <recommendedName>
        <fullName evidence="3">Head-tail adaptor protein</fullName>
    </recommendedName>
</protein>
<reference evidence="1 2" key="1">
    <citation type="submission" date="2020-08" db="EMBL/GenBank/DDBJ databases">
        <title>Genomic Encyclopedia of Type Strains, Phase IV (KMG-IV): sequencing the most valuable type-strain genomes for metagenomic binning, comparative biology and taxonomic classification.</title>
        <authorList>
            <person name="Goeker M."/>
        </authorList>
    </citation>
    <scope>NUCLEOTIDE SEQUENCE [LARGE SCALE GENOMIC DNA]</scope>
    <source>
        <strain evidence="1 2">DSM 100734</strain>
    </source>
</reference>
<organism evidence="1 2">
    <name type="scientific">Rhizobium wenxiniae</name>
    <dbReference type="NCBI Taxonomy" id="1737357"/>
    <lineage>
        <taxon>Bacteria</taxon>
        <taxon>Pseudomonadati</taxon>
        <taxon>Pseudomonadota</taxon>
        <taxon>Alphaproteobacteria</taxon>
        <taxon>Hyphomicrobiales</taxon>
        <taxon>Rhizobiaceae</taxon>
        <taxon>Rhizobium/Agrobacterium group</taxon>
        <taxon>Rhizobium</taxon>
    </lineage>
</organism>
<proteinExistence type="predicted"/>